<reference evidence="4" key="1">
    <citation type="journal article" date="2011" name="MBio">
        <title>Novel metabolic attributes of the genus Cyanothece, comprising a group of unicellular nitrogen-fixing Cyanobacteria.</title>
        <authorList>
            <person name="Bandyopadhyay A."/>
            <person name="Elvitigala T."/>
            <person name="Welsh E."/>
            <person name="Stockel J."/>
            <person name="Liberton M."/>
            <person name="Min H."/>
            <person name="Sherman L.A."/>
            <person name="Pakrasi H.B."/>
        </authorList>
    </citation>
    <scope>NUCLEOTIDE SEQUENCE [LARGE SCALE GENOMIC DNA]</scope>
    <source>
        <strain evidence="4">PCC 7822</strain>
    </source>
</reference>
<evidence type="ECO:0000313" key="3">
    <source>
        <dbReference type="EMBL" id="ADN12672.1"/>
    </source>
</evidence>
<proteinExistence type="predicted"/>
<gene>
    <name evidence="3" type="ordered locus">Cyan7822_0636</name>
</gene>
<protein>
    <submittedName>
        <fullName evidence="3">Uncharacterized protein</fullName>
    </submittedName>
</protein>
<dbReference type="EMBL" id="CP002198">
    <property type="protein sequence ID" value="ADN12672.1"/>
    <property type="molecule type" value="Genomic_DNA"/>
</dbReference>
<dbReference type="HOGENOM" id="CLU_1977848_0_0_3"/>
<dbReference type="Proteomes" id="UP000008206">
    <property type="component" value="Chromosome"/>
</dbReference>
<dbReference type="AlphaFoldDB" id="E0U9I0"/>
<keyword evidence="4" id="KW-1185">Reference proteome</keyword>
<sequence>MEKDRWYEEEELYQLAQELNLNHFTIPNLLNYGVKHDFIIPESQNTTTTESIFNDDDEGSGSDEGSLKKRWLQKWQDNYEKKAQKEKKIANLEKEIANLTEKLEQERQEFKKLHQEAEILQDLLKS</sequence>
<organism evidence="3 4">
    <name type="scientific">Gloeothece verrucosa (strain PCC 7822)</name>
    <name type="common">Cyanothece sp. (strain PCC 7822)</name>
    <dbReference type="NCBI Taxonomy" id="497965"/>
    <lineage>
        <taxon>Bacteria</taxon>
        <taxon>Bacillati</taxon>
        <taxon>Cyanobacteriota</taxon>
        <taxon>Cyanophyceae</taxon>
        <taxon>Oscillatoriophycideae</taxon>
        <taxon>Chroococcales</taxon>
        <taxon>Aphanothecaceae</taxon>
        <taxon>Gloeothece</taxon>
        <taxon>Gloeothece verrucosa</taxon>
    </lineage>
</organism>
<evidence type="ECO:0000313" key="4">
    <source>
        <dbReference type="Proteomes" id="UP000008206"/>
    </source>
</evidence>
<evidence type="ECO:0000256" key="1">
    <source>
        <dbReference type="SAM" id="Coils"/>
    </source>
</evidence>
<feature type="region of interest" description="Disordered" evidence="2">
    <location>
        <begin position="45"/>
        <end position="67"/>
    </location>
</feature>
<name>E0U9I0_GLOV7</name>
<accession>E0U9I0</accession>
<evidence type="ECO:0000256" key="2">
    <source>
        <dbReference type="SAM" id="MobiDB-lite"/>
    </source>
</evidence>
<dbReference type="KEGG" id="cyj:Cyan7822_0636"/>
<feature type="coiled-coil region" evidence="1">
    <location>
        <begin position="82"/>
        <end position="123"/>
    </location>
</feature>
<keyword evidence="1" id="KW-0175">Coiled coil</keyword>